<evidence type="ECO:0000313" key="3">
    <source>
        <dbReference type="Proteomes" id="UP000827092"/>
    </source>
</evidence>
<reference evidence="2 3" key="1">
    <citation type="journal article" date="2022" name="Nat. Ecol. Evol.">
        <title>A masculinizing supergene underlies an exaggerated male reproductive morph in a spider.</title>
        <authorList>
            <person name="Hendrickx F."/>
            <person name="De Corte Z."/>
            <person name="Sonet G."/>
            <person name="Van Belleghem S.M."/>
            <person name="Kostlbacher S."/>
            <person name="Vangestel C."/>
        </authorList>
    </citation>
    <scope>NUCLEOTIDE SEQUENCE [LARGE SCALE GENOMIC DNA]</scope>
    <source>
        <strain evidence="2">W744_W776</strain>
    </source>
</reference>
<comment type="caution">
    <text evidence="2">The sequence shown here is derived from an EMBL/GenBank/DDBJ whole genome shotgun (WGS) entry which is preliminary data.</text>
</comment>
<gene>
    <name evidence="2" type="ORF">JTE90_024433</name>
</gene>
<proteinExistence type="predicted"/>
<dbReference type="Gene3D" id="3.30.710.10">
    <property type="entry name" value="Potassium Channel Kv1.1, Chain A"/>
    <property type="match status" value="1"/>
</dbReference>
<sequence>MYPRHNKEKTQKTYVLRWIIREYKELAFGIHYNAHHIRIGKILHRLSLLKFDTKSRTLPENSNIVYVYLGLTPNPAFAKVSLSILRKSDKEMRPLSSTSICIQNLMNRKCYSGFIEPPEFLLRFHNPIVLCRITLHNEVEVSIEKMSVMSVANSMATDMGKLFLDGMFSDFTITVGFRKFRVHTAILAARSKVFEAMFKIDMKEKTERTHDTEDSDADDFGDFLWYLYTGKIRKMSVATALSLLILADKYDIKDLKSEMEDFMRSNLSTSQVLDIFVTADFCHVNILKKEALHFIHCNLREIRKNPKWKTFRNRVDLLDEILEYTPMGFQC</sequence>
<dbReference type="Gene3D" id="1.25.40.420">
    <property type="match status" value="1"/>
</dbReference>
<accession>A0AAV6UG61</accession>
<dbReference type="PROSITE" id="PS50097">
    <property type="entry name" value="BTB"/>
    <property type="match status" value="1"/>
</dbReference>
<dbReference type="SUPFAM" id="SSF54695">
    <property type="entry name" value="POZ domain"/>
    <property type="match status" value="1"/>
</dbReference>
<dbReference type="PANTHER" id="PTHR24413">
    <property type="entry name" value="SPECKLE-TYPE POZ PROTEIN"/>
    <property type="match status" value="1"/>
</dbReference>
<dbReference type="InterPro" id="IPR011333">
    <property type="entry name" value="SKP1/BTB/POZ_sf"/>
</dbReference>
<dbReference type="Proteomes" id="UP000827092">
    <property type="component" value="Unassembled WGS sequence"/>
</dbReference>
<dbReference type="AlphaFoldDB" id="A0AAV6UG61"/>
<evidence type="ECO:0000313" key="2">
    <source>
        <dbReference type="EMBL" id="KAG8183130.1"/>
    </source>
</evidence>
<evidence type="ECO:0000259" key="1">
    <source>
        <dbReference type="PROSITE" id="PS50097"/>
    </source>
</evidence>
<dbReference type="Pfam" id="PF00651">
    <property type="entry name" value="BTB"/>
    <property type="match status" value="1"/>
</dbReference>
<dbReference type="InterPro" id="IPR000210">
    <property type="entry name" value="BTB/POZ_dom"/>
</dbReference>
<keyword evidence="3" id="KW-1185">Reference proteome</keyword>
<protein>
    <recommendedName>
        <fullName evidence="1">BTB domain-containing protein</fullName>
    </recommendedName>
</protein>
<dbReference type="EMBL" id="JAFNEN010000431">
    <property type="protein sequence ID" value="KAG8183130.1"/>
    <property type="molecule type" value="Genomic_DNA"/>
</dbReference>
<dbReference type="SMART" id="SM00225">
    <property type="entry name" value="BTB"/>
    <property type="match status" value="1"/>
</dbReference>
<name>A0AAV6UG61_9ARAC</name>
<organism evidence="2 3">
    <name type="scientific">Oedothorax gibbosus</name>
    <dbReference type="NCBI Taxonomy" id="931172"/>
    <lineage>
        <taxon>Eukaryota</taxon>
        <taxon>Metazoa</taxon>
        <taxon>Ecdysozoa</taxon>
        <taxon>Arthropoda</taxon>
        <taxon>Chelicerata</taxon>
        <taxon>Arachnida</taxon>
        <taxon>Araneae</taxon>
        <taxon>Araneomorphae</taxon>
        <taxon>Entelegynae</taxon>
        <taxon>Araneoidea</taxon>
        <taxon>Linyphiidae</taxon>
        <taxon>Erigoninae</taxon>
        <taxon>Oedothorax</taxon>
    </lineage>
</organism>
<feature type="domain" description="BTB" evidence="1">
    <location>
        <begin position="169"/>
        <end position="236"/>
    </location>
</feature>